<dbReference type="GO" id="GO:0050528">
    <property type="term" value="F:acyloxyacyl hydrolase activity"/>
    <property type="evidence" value="ECO:0007669"/>
    <property type="project" value="UniProtKB-EC"/>
</dbReference>
<reference evidence="5" key="1">
    <citation type="submission" date="2016-10" db="EMBL/GenBank/DDBJ databases">
        <authorList>
            <person name="Varghese N."/>
            <person name="Submissions S."/>
        </authorList>
    </citation>
    <scope>NUCLEOTIDE SEQUENCE [LARGE SCALE GENOMIC DNA]</scope>
    <source>
        <strain evidence="5">DSM 27981</strain>
    </source>
</reference>
<dbReference type="Proteomes" id="UP000199119">
    <property type="component" value="Unassembled WGS sequence"/>
</dbReference>
<dbReference type="InterPro" id="IPR018550">
    <property type="entry name" value="Lipid-A_deacylase-rel"/>
</dbReference>
<evidence type="ECO:0000313" key="5">
    <source>
        <dbReference type="Proteomes" id="UP000199119"/>
    </source>
</evidence>
<dbReference type="STRING" id="1177982.SAMN04489711_10282"/>
<dbReference type="GO" id="GO:0009279">
    <property type="term" value="C:cell outer membrane"/>
    <property type="evidence" value="ECO:0007669"/>
    <property type="project" value="UniProtKB-SubCell"/>
</dbReference>
<proteinExistence type="inferred from homology"/>
<keyword evidence="1" id="KW-0472">Membrane</keyword>
<protein>
    <recommendedName>
        <fullName evidence="1">Lipid A deacylase</fullName>
        <ecNumber evidence="1">3.1.1.77</ecNumber>
    </recommendedName>
    <alternativeName>
        <fullName evidence="1">LPS 3-O-deacylase</fullName>
    </alternativeName>
    <alternativeName>
        <fullName evidence="1">Outer membrane enzyme</fullName>
    </alternativeName>
</protein>
<accession>A0A1I2ANM4</accession>
<dbReference type="AlphaFoldDB" id="A0A1I2ANM4"/>
<dbReference type="Gene3D" id="2.40.160.20">
    <property type="match status" value="1"/>
</dbReference>
<feature type="site" description="Critical for activity" evidence="2">
    <location>
        <position position="178"/>
    </location>
</feature>
<dbReference type="InterPro" id="IPR011250">
    <property type="entry name" value="OMP/PagP_B-barrel"/>
</dbReference>
<gene>
    <name evidence="4" type="ORF">SAMN04489711_10282</name>
</gene>
<keyword evidence="1" id="KW-0378">Hydrolase</keyword>
<dbReference type="EC" id="3.1.1.77" evidence="1"/>
<dbReference type="SUPFAM" id="SSF56925">
    <property type="entry name" value="OMPA-like"/>
    <property type="match status" value="1"/>
</dbReference>
<dbReference type="EMBL" id="FONX01000002">
    <property type="protein sequence ID" value="SFE44480.1"/>
    <property type="molecule type" value="Genomic_DNA"/>
</dbReference>
<feature type="signal peptide" evidence="3">
    <location>
        <begin position="1"/>
        <end position="33"/>
    </location>
</feature>
<dbReference type="PIRSF" id="PIRSF029681">
    <property type="entry name" value="PagL"/>
    <property type="match status" value="1"/>
</dbReference>
<dbReference type="RefSeq" id="WP_092937474.1">
    <property type="nucleotide sequence ID" value="NZ_FONX01000002.1"/>
</dbReference>
<keyword evidence="1" id="KW-0998">Cell outer membrane</keyword>
<name>A0A1I2ANM4_9BURK</name>
<dbReference type="OrthoDB" id="5297282at2"/>
<dbReference type="Pfam" id="PF09411">
    <property type="entry name" value="PagL"/>
    <property type="match status" value="1"/>
</dbReference>
<comment type="function">
    <text evidence="1">Has lipid A 3-O-deacylase activity. Hydrolyzes the ester bond at the 3 position of lipid A, a bioactive component of lipopolysaccharide (LPS), thereby releasing the primary fatty acyl moiety.</text>
</comment>
<evidence type="ECO:0000313" key="4">
    <source>
        <dbReference type="EMBL" id="SFE44480.1"/>
    </source>
</evidence>
<comment type="subcellular location">
    <subcellularLocation>
        <location evidence="1">Cell outer membrane</location>
        <topology evidence="1">Multi-pass membrane protein</topology>
    </subcellularLocation>
</comment>
<keyword evidence="5" id="KW-1185">Reference proteome</keyword>
<feature type="chain" id="PRO_5011532219" description="Lipid A deacylase" evidence="3">
    <location>
        <begin position="34"/>
        <end position="199"/>
    </location>
</feature>
<evidence type="ECO:0000256" key="3">
    <source>
        <dbReference type="SAM" id="SignalP"/>
    </source>
</evidence>
<comment type="similarity">
    <text evidence="1">Belongs to the PagL family.</text>
</comment>
<comment type="catalytic activity">
    <reaction evidence="1">
        <text>a 3-(acyloxy)acyl derivative of bacterial toxin + H2O = a 3-hydroxyacyl derivative of bacterial toxin + a fatty acid + H(+)</text>
        <dbReference type="Rhea" id="RHEA:12032"/>
        <dbReference type="ChEBI" id="CHEBI:15377"/>
        <dbReference type="ChEBI" id="CHEBI:15378"/>
        <dbReference type="ChEBI" id="CHEBI:28868"/>
        <dbReference type="ChEBI" id="CHEBI:136853"/>
        <dbReference type="ChEBI" id="CHEBI:140675"/>
        <dbReference type="EC" id="3.1.1.77"/>
    </reaction>
</comment>
<keyword evidence="3" id="KW-0732">Signal</keyword>
<evidence type="ECO:0000256" key="2">
    <source>
        <dbReference type="PIRSR" id="PIRSR029681-2"/>
    </source>
</evidence>
<sequence>MTLASRPSGFRSFLARAVALLALASPLLPAAHAQGMSADATQSPSLYVQGSWAEKSTDAATLGLTLPWNSWRTELWGGEVRGHWDVYVSRWSFDAAAGQPSHTTVLGVTPTLRLRPDQGRSPWFFEGGIGATVASDRYITVNKEFSTRFNFASHLGFGVNFGEQRRHELSLRVQHVSNAGIKSPNPGENFVQLRYGYHF</sequence>
<organism evidence="4 5">
    <name type="scientific">Paracidovorax wautersii</name>
    <dbReference type="NCBI Taxonomy" id="1177982"/>
    <lineage>
        <taxon>Bacteria</taxon>
        <taxon>Pseudomonadati</taxon>
        <taxon>Pseudomonadota</taxon>
        <taxon>Betaproteobacteria</taxon>
        <taxon>Burkholderiales</taxon>
        <taxon>Comamonadaceae</taxon>
        <taxon>Paracidovorax</taxon>
    </lineage>
</organism>
<comment type="subunit">
    <text evidence="1">Homodimer.</text>
</comment>
<evidence type="ECO:0000256" key="1">
    <source>
        <dbReference type="PIRNR" id="PIRNR029681"/>
    </source>
</evidence>